<dbReference type="InterPro" id="IPR011041">
    <property type="entry name" value="Quinoprot_gluc/sorb_DH_b-prop"/>
</dbReference>
<feature type="transmembrane region" description="Helical" evidence="1">
    <location>
        <begin position="91"/>
        <end position="111"/>
    </location>
</feature>
<dbReference type="Gene3D" id="2.120.10.30">
    <property type="entry name" value="TolB, C-terminal domain"/>
    <property type="match status" value="1"/>
</dbReference>
<dbReference type="InterPro" id="IPR011042">
    <property type="entry name" value="6-blade_b-propeller_TolB-like"/>
</dbReference>
<evidence type="ECO:0000313" key="4">
    <source>
        <dbReference type="Proteomes" id="UP000542125"/>
    </source>
</evidence>
<gene>
    <name evidence="3" type="ORF">FHW18_001612</name>
</gene>
<dbReference type="RefSeq" id="WP_179585139.1">
    <property type="nucleotide sequence ID" value="NZ_JACBYR010000001.1"/>
</dbReference>
<dbReference type="EMBL" id="JACBYR010000001">
    <property type="protein sequence ID" value="NYE82341.1"/>
    <property type="molecule type" value="Genomic_DNA"/>
</dbReference>
<reference evidence="3 4" key="1">
    <citation type="submission" date="2020-07" db="EMBL/GenBank/DDBJ databases">
        <title>Genomic Encyclopedia of Type Strains, Phase IV (KMG-V): Genome sequencing to study the core and pangenomes of soil and plant-associated prokaryotes.</title>
        <authorList>
            <person name="Whitman W."/>
        </authorList>
    </citation>
    <scope>NUCLEOTIDE SEQUENCE [LARGE SCALE GENOMIC DNA]</scope>
    <source>
        <strain evidence="3 4">SAS40</strain>
    </source>
</reference>
<dbReference type="Pfam" id="PF07995">
    <property type="entry name" value="GSDH"/>
    <property type="match status" value="1"/>
</dbReference>
<keyword evidence="4" id="KW-1185">Reference proteome</keyword>
<keyword evidence="1" id="KW-1133">Transmembrane helix</keyword>
<organism evidence="3 4">
    <name type="scientific">Pigmentiphaga litoralis</name>
    <dbReference type="NCBI Taxonomy" id="516702"/>
    <lineage>
        <taxon>Bacteria</taxon>
        <taxon>Pseudomonadati</taxon>
        <taxon>Pseudomonadota</taxon>
        <taxon>Betaproteobacteria</taxon>
        <taxon>Burkholderiales</taxon>
        <taxon>Alcaligenaceae</taxon>
        <taxon>Pigmentiphaga</taxon>
    </lineage>
</organism>
<feature type="transmembrane region" description="Helical" evidence="1">
    <location>
        <begin position="54"/>
        <end position="79"/>
    </location>
</feature>
<keyword evidence="1" id="KW-0812">Transmembrane</keyword>
<dbReference type="AlphaFoldDB" id="A0A7Y9ISU5"/>
<feature type="domain" description="Glucose/Sorbosone dehydrogenase" evidence="2">
    <location>
        <begin position="201"/>
        <end position="529"/>
    </location>
</feature>
<dbReference type="PANTHER" id="PTHR19328">
    <property type="entry name" value="HEDGEHOG-INTERACTING PROTEIN"/>
    <property type="match status" value="1"/>
</dbReference>
<sequence length="533" mass="56686">MHHLLPRLVAFVLAAVVTGALASIVQTQFNLASLLAFGAPVTTALRGLTTMEDLARFGPVMAGIAAVALLPAFAVAHVVGRVVHARWHKGLLMLAGLCGMAVAFWLMASVIPMPPLFAIRRLPGFVSMSFTGVVGGLVYAAVRARSRSRSNGPGWAGTLATAGAILLVPVVAFIVMAPPRGVPPAPADPATYQVQTVATGLERPWSVAFLPDGRILVTEIRGRLRVVGSNGALSEIALDGMPAGFHEGGVAGLMEVMPDPDFAQNRWLYLTMSYGVAGANGTRLIRATLDGDRIKDVRILFNGTLKTRAGNNGGRMAFLPDGTLALTVGDGNLQREAAQSTHDHQGTVVRIDREGRAPADNPFVHVTGALPEIYSLGHRNAQGIAVDPDTGDLLISEHGPRGGDEINQIVAGGNYGWPIVTGGIDYPFPRVTPFRRLEGYLNAQLEWTPSIAPAGLAVYTGALFPQWRGDLLVPALKERSVRRVIRREGRIVGQELLLADLKLRMRDVKVAPDGSVYVLTDGADARLLRLVPS</sequence>
<feature type="transmembrane region" description="Helical" evidence="1">
    <location>
        <begin position="123"/>
        <end position="142"/>
    </location>
</feature>
<dbReference type="InterPro" id="IPR012938">
    <property type="entry name" value="Glc/Sorbosone_DH"/>
</dbReference>
<proteinExistence type="predicted"/>
<comment type="caution">
    <text evidence="3">The sequence shown here is derived from an EMBL/GenBank/DDBJ whole genome shotgun (WGS) entry which is preliminary data.</text>
</comment>
<dbReference type="SUPFAM" id="SSF50952">
    <property type="entry name" value="Soluble quinoprotein glucose dehydrogenase"/>
    <property type="match status" value="1"/>
</dbReference>
<dbReference type="PANTHER" id="PTHR19328:SF75">
    <property type="entry name" value="ALDOSE SUGAR DEHYDROGENASE YLII"/>
    <property type="match status" value="1"/>
</dbReference>
<feature type="transmembrane region" description="Helical" evidence="1">
    <location>
        <begin position="154"/>
        <end position="176"/>
    </location>
</feature>
<evidence type="ECO:0000256" key="1">
    <source>
        <dbReference type="SAM" id="Phobius"/>
    </source>
</evidence>
<name>A0A7Y9ISU5_9BURK</name>
<dbReference type="Proteomes" id="UP000542125">
    <property type="component" value="Unassembled WGS sequence"/>
</dbReference>
<evidence type="ECO:0000313" key="3">
    <source>
        <dbReference type="EMBL" id="NYE82341.1"/>
    </source>
</evidence>
<keyword evidence="1" id="KW-0472">Membrane</keyword>
<evidence type="ECO:0000259" key="2">
    <source>
        <dbReference type="Pfam" id="PF07995"/>
    </source>
</evidence>
<protein>
    <submittedName>
        <fullName evidence="3">Glucose/arabinose dehydrogenase</fullName>
    </submittedName>
</protein>
<accession>A0A7Y9ISU5</accession>